<dbReference type="AlphaFoldDB" id="A0A563UBM1"/>
<gene>
    <name evidence="8" type="ORF">FPZ42_05795</name>
</gene>
<evidence type="ECO:0000256" key="5">
    <source>
        <dbReference type="ARBA" id="ARBA00023136"/>
    </source>
</evidence>
<evidence type="ECO:0000256" key="1">
    <source>
        <dbReference type="ARBA" id="ARBA00004651"/>
    </source>
</evidence>
<dbReference type="OrthoDB" id="9810818at2"/>
<dbReference type="InterPro" id="IPR037185">
    <property type="entry name" value="EmrE-like"/>
</dbReference>
<keyword evidence="9" id="KW-1185">Reference proteome</keyword>
<dbReference type="PANTHER" id="PTHR32322:SF18">
    <property type="entry name" value="S-ADENOSYLMETHIONINE_S-ADENOSYLHOMOCYSTEINE TRANSPORTER"/>
    <property type="match status" value="1"/>
</dbReference>
<protein>
    <submittedName>
        <fullName evidence="8">EamA family transporter</fullName>
    </submittedName>
</protein>
<keyword evidence="4 6" id="KW-1133">Transmembrane helix</keyword>
<proteinExistence type="predicted"/>
<evidence type="ECO:0000313" key="9">
    <source>
        <dbReference type="Proteomes" id="UP000318010"/>
    </source>
</evidence>
<dbReference type="Proteomes" id="UP000318010">
    <property type="component" value="Unassembled WGS sequence"/>
</dbReference>
<evidence type="ECO:0000256" key="6">
    <source>
        <dbReference type="SAM" id="Phobius"/>
    </source>
</evidence>
<accession>A0A563UBM1</accession>
<feature type="transmembrane region" description="Helical" evidence="6">
    <location>
        <begin position="187"/>
        <end position="208"/>
    </location>
</feature>
<dbReference type="SUPFAM" id="SSF103481">
    <property type="entry name" value="Multidrug resistance efflux transporter EmrE"/>
    <property type="match status" value="2"/>
</dbReference>
<dbReference type="GO" id="GO:0005886">
    <property type="term" value="C:plasma membrane"/>
    <property type="evidence" value="ECO:0007669"/>
    <property type="project" value="UniProtKB-SubCell"/>
</dbReference>
<evidence type="ECO:0000256" key="4">
    <source>
        <dbReference type="ARBA" id="ARBA00022989"/>
    </source>
</evidence>
<feature type="transmembrane region" description="Helical" evidence="6">
    <location>
        <begin position="159"/>
        <end position="180"/>
    </location>
</feature>
<feature type="transmembrane region" description="Helical" evidence="6">
    <location>
        <begin position="12"/>
        <end position="33"/>
    </location>
</feature>
<sequence length="307" mass="33329">MAIETNNTRKGIMMAVVAATLWGISGTCGQFLFQQREISVEWLMSVRMLGAGGLLLVFALAKKDKDVRNIWLDKPSRSKLLMFGIFGMLTVQYTYFAAIKFSNAATATILQFSAPVMIAIYLAIRHGQRLVKQEYLAISLAVLGTILLVTHGNLRALNISPLAFGLGMASAVSLATYTLLPVPLLKKFSAVSVIGWGLFIGGVAISFVKAPWRPDGVWDIYTYANTLFVVIFGTLFPFYLYLQAVHLIGGQKASVLTSAEPLSATLISVVILGLSFKFMDWIGALLIIATVFILSMKKTNTSAGASI</sequence>
<feature type="transmembrane region" description="Helical" evidence="6">
    <location>
        <begin position="220"/>
        <end position="241"/>
    </location>
</feature>
<dbReference type="PANTHER" id="PTHR32322">
    <property type="entry name" value="INNER MEMBRANE TRANSPORTER"/>
    <property type="match status" value="1"/>
</dbReference>
<feature type="transmembrane region" description="Helical" evidence="6">
    <location>
        <begin position="39"/>
        <end position="60"/>
    </location>
</feature>
<evidence type="ECO:0000256" key="3">
    <source>
        <dbReference type="ARBA" id="ARBA00022692"/>
    </source>
</evidence>
<reference evidence="8 9" key="1">
    <citation type="submission" date="2019-07" db="EMBL/GenBank/DDBJ databases">
        <authorList>
            <person name="Kim J."/>
        </authorList>
    </citation>
    <scope>NUCLEOTIDE SEQUENCE [LARGE SCALE GENOMIC DNA]</scope>
    <source>
        <strain evidence="8 9">MJ1a</strain>
    </source>
</reference>
<organism evidence="8 9">
    <name type="scientific">Mucilaginibacter achroorhodeus</name>
    <dbReference type="NCBI Taxonomy" id="2599294"/>
    <lineage>
        <taxon>Bacteria</taxon>
        <taxon>Pseudomonadati</taxon>
        <taxon>Bacteroidota</taxon>
        <taxon>Sphingobacteriia</taxon>
        <taxon>Sphingobacteriales</taxon>
        <taxon>Sphingobacteriaceae</taxon>
        <taxon>Mucilaginibacter</taxon>
    </lineage>
</organism>
<feature type="domain" description="EamA" evidence="7">
    <location>
        <begin position="166"/>
        <end position="295"/>
    </location>
</feature>
<feature type="transmembrane region" description="Helical" evidence="6">
    <location>
        <begin position="253"/>
        <end position="272"/>
    </location>
</feature>
<comment type="caution">
    <text evidence="8">The sequence shown here is derived from an EMBL/GenBank/DDBJ whole genome shotgun (WGS) entry which is preliminary data.</text>
</comment>
<evidence type="ECO:0000256" key="2">
    <source>
        <dbReference type="ARBA" id="ARBA00022475"/>
    </source>
</evidence>
<comment type="subcellular location">
    <subcellularLocation>
        <location evidence="1">Cell membrane</location>
        <topology evidence="1">Multi-pass membrane protein</topology>
    </subcellularLocation>
</comment>
<feature type="transmembrane region" description="Helical" evidence="6">
    <location>
        <begin position="278"/>
        <end position="296"/>
    </location>
</feature>
<name>A0A563UBM1_9SPHI</name>
<evidence type="ECO:0000313" key="8">
    <source>
        <dbReference type="EMBL" id="TWR28716.1"/>
    </source>
</evidence>
<feature type="transmembrane region" description="Helical" evidence="6">
    <location>
        <begin position="135"/>
        <end position="153"/>
    </location>
</feature>
<dbReference type="InterPro" id="IPR000620">
    <property type="entry name" value="EamA_dom"/>
</dbReference>
<dbReference type="Pfam" id="PF00892">
    <property type="entry name" value="EamA"/>
    <property type="match status" value="2"/>
</dbReference>
<evidence type="ECO:0000259" key="7">
    <source>
        <dbReference type="Pfam" id="PF00892"/>
    </source>
</evidence>
<keyword evidence="2" id="KW-1003">Cell membrane</keyword>
<keyword evidence="3 6" id="KW-0812">Transmembrane</keyword>
<feature type="transmembrane region" description="Helical" evidence="6">
    <location>
        <begin position="104"/>
        <end position="123"/>
    </location>
</feature>
<feature type="transmembrane region" description="Helical" evidence="6">
    <location>
        <begin position="80"/>
        <end position="98"/>
    </location>
</feature>
<dbReference type="InterPro" id="IPR050638">
    <property type="entry name" value="AA-Vitamin_Transporters"/>
</dbReference>
<dbReference type="RefSeq" id="WP_146269510.1">
    <property type="nucleotide sequence ID" value="NZ_VOEI01000001.1"/>
</dbReference>
<feature type="domain" description="EamA" evidence="7">
    <location>
        <begin position="10"/>
        <end position="149"/>
    </location>
</feature>
<keyword evidence="5 6" id="KW-0472">Membrane</keyword>
<dbReference type="EMBL" id="VOEI01000001">
    <property type="protein sequence ID" value="TWR28716.1"/>
    <property type="molecule type" value="Genomic_DNA"/>
</dbReference>